<dbReference type="OrthoDB" id="7597097at2"/>
<dbReference type="KEGG" id="shd:SUTH_00549"/>
<protein>
    <submittedName>
        <fullName evidence="2">Uncharacterized protein</fullName>
    </submittedName>
</protein>
<dbReference type="EMBL" id="AP012547">
    <property type="protein sequence ID" value="BAO28363.1"/>
    <property type="molecule type" value="Genomic_DNA"/>
</dbReference>
<accession>W0SF88</accession>
<gene>
    <name evidence="2" type="ORF">SUTH_00549</name>
</gene>
<dbReference type="HOGENOM" id="CLU_789128_0_0_4"/>
<evidence type="ECO:0000313" key="2">
    <source>
        <dbReference type="EMBL" id="BAO28363.1"/>
    </source>
</evidence>
<dbReference type="Proteomes" id="UP000031637">
    <property type="component" value="Chromosome"/>
</dbReference>
<evidence type="ECO:0000313" key="3">
    <source>
        <dbReference type="Proteomes" id="UP000031637"/>
    </source>
</evidence>
<reference evidence="2 3" key="1">
    <citation type="journal article" date="2014" name="Syst. Appl. Microbiol.">
        <title>Complete genomes of freshwater sulfur oxidizers Sulfuricella denitrificans skB26 and Sulfuritalea hydrogenivorans sk43H: genetic insights into the sulfur oxidation pathway of betaproteobacteria.</title>
        <authorList>
            <person name="Watanabe T."/>
            <person name="Kojima H."/>
            <person name="Fukui M."/>
        </authorList>
    </citation>
    <scope>NUCLEOTIDE SEQUENCE [LARGE SCALE GENOMIC DNA]</scope>
    <source>
        <strain evidence="2">DSM22779</strain>
    </source>
</reference>
<feature type="region of interest" description="Disordered" evidence="1">
    <location>
        <begin position="261"/>
        <end position="287"/>
    </location>
</feature>
<evidence type="ECO:0000256" key="1">
    <source>
        <dbReference type="SAM" id="MobiDB-lite"/>
    </source>
</evidence>
<dbReference type="STRING" id="1223802.SUTH_00549"/>
<name>W0SF88_9PROT</name>
<dbReference type="AlphaFoldDB" id="W0SF88"/>
<sequence>MHADECYRKIAEEIDSGQQDPALWTWALAGSGGDTDKTKALYIRRRFAALTAGTQPPVQNSELDRLRGELRRQLALQRKQSLYSVLGVPADSSDAAITEAIGRLTASGAALDAETRYAIDALGHAATREEFDRRLMEQLSSRKAAIAVPLAAARPEAAPAATNALKIAAAVTLVLGLGYLGLGYSKDKTERELRLKEAQLREAQVQRAAEIADRIVDTQQTVIEASAAAQERNAEARERALMESRMREDKYRLDNAYRQEQQAAQAEQRRQQMEQSRLQAETRRKDAEAAAAMRTVRQQAIQDAIARGNHNEAQRLRAQQY</sequence>
<keyword evidence="3" id="KW-1185">Reference proteome</keyword>
<dbReference type="RefSeq" id="WP_148312833.1">
    <property type="nucleotide sequence ID" value="NZ_AP012547.1"/>
</dbReference>
<organism evidence="2 3">
    <name type="scientific">Sulfuritalea hydrogenivorans sk43H</name>
    <dbReference type="NCBI Taxonomy" id="1223802"/>
    <lineage>
        <taxon>Bacteria</taxon>
        <taxon>Pseudomonadati</taxon>
        <taxon>Pseudomonadota</taxon>
        <taxon>Betaproteobacteria</taxon>
        <taxon>Nitrosomonadales</taxon>
        <taxon>Sterolibacteriaceae</taxon>
        <taxon>Sulfuritalea</taxon>
    </lineage>
</organism>
<proteinExistence type="predicted"/>